<feature type="region of interest" description="Disordered" evidence="1">
    <location>
        <begin position="100"/>
        <end position="121"/>
    </location>
</feature>
<proteinExistence type="predicted"/>
<feature type="compositionally biased region" description="Basic residues" evidence="1">
    <location>
        <begin position="101"/>
        <end position="112"/>
    </location>
</feature>
<evidence type="ECO:0000256" key="1">
    <source>
        <dbReference type="SAM" id="MobiDB-lite"/>
    </source>
</evidence>
<sequence>WFLTPDERSPLVGSFGHLLDRFGSHHSSPSNELASRPIPPENVSGSMPGVWVEVLGTSVRHSLEASAIFWTVLGRTTVLPPTSSLPDLYLRKTCQGACQPRTRKLSPGHSRSRFLGTSTGSPRAQPVSFAASAFPVVSDTGRAFATRWKLRPSFGPFWVAPQFSLQRARFPTYTSGKRVREHARKHETRRSKDL</sequence>
<evidence type="ECO:0000313" key="2">
    <source>
        <dbReference type="EnsemblPlants" id="MELO3C027662.2.1"/>
    </source>
</evidence>
<dbReference type="EnsemblPlants" id="MELO3C027662.2.1">
    <property type="protein sequence ID" value="MELO3C027662.2.1"/>
    <property type="gene ID" value="MELO3C027662.2"/>
</dbReference>
<accession>A0A9I9E1D2</accession>
<dbReference type="AlphaFoldDB" id="A0A9I9E1D2"/>
<name>A0A9I9E1D2_CUCME</name>
<protein>
    <submittedName>
        <fullName evidence="2">Uncharacterized protein</fullName>
    </submittedName>
</protein>
<organism evidence="2">
    <name type="scientific">Cucumis melo</name>
    <name type="common">Muskmelon</name>
    <dbReference type="NCBI Taxonomy" id="3656"/>
    <lineage>
        <taxon>Eukaryota</taxon>
        <taxon>Viridiplantae</taxon>
        <taxon>Streptophyta</taxon>
        <taxon>Embryophyta</taxon>
        <taxon>Tracheophyta</taxon>
        <taxon>Spermatophyta</taxon>
        <taxon>Magnoliopsida</taxon>
        <taxon>eudicotyledons</taxon>
        <taxon>Gunneridae</taxon>
        <taxon>Pentapetalae</taxon>
        <taxon>rosids</taxon>
        <taxon>fabids</taxon>
        <taxon>Cucurbitales</taxon>
        <taxon>Cucurbitaceae</taxon>
        <taxon>Benincaseae</taxon>
        <taxon>Cucumis</taxon>
    </lineage>
</organism>
<reference evidence="2" key="1">
    <citation type="submission" date="2023-03" db="UniProtKB">
        <authorList>
            <consortium name="EnsemblPlants"/>
        </authorList>
    </citation>
    <scope>IDENTIFICATION</scope>
</reference>
<dbReference type="Gramene" id="MELO3C027662.2.1">
    <property type="protein sequence ID" value="MELO3C027662.2.1"/>
    <property type="gene ID" value="MELO3C027662.2"/>
</dbReference>